<evidence type="ECO:0000313" key="1">
    <source>
        <dbReference type="EMBL" id="RMX45849.1"/>
    </source>
</evidence>
<dbReference type="Proteomes" id="UP000275408">
    <property type="component" value="Unassembled WGS sequence"/>
</dbReference>
<protein>
    <submittedName>
        <fullName evidence="1">Uncharacterized protein</fullName>
    </submittedName>
</protein>
<keyword evidence="2" id="KW-1185">Reference proteome</keyword>
<comment type="caution">
    <text evidence="1">The sequence shown here is derived from an EMBL/GenBank/DDBJ whole genome shotgun (WGS) entry which is preliminary data.</text>
</comment>
<proteinExistence type="predicted"/>
<reference evidence="1 2" key="1">
    <citation type="journal article" date="2018" name="Sci. Rep.">
        <title>Comparative analysis of the Pocillopora damicornis genome highlights role of immune system in coral evolution.</title>
        <authorList>
            <person name="Cunning R."/>
            <person name="Bay R.A."/>
            <person name="Gillette P."/>
            <person name="Baker A.C."/>
            <person name="Traylor-Knowles N."/>
        </authorList>
    </citation>
    <scope>NUCLEOTIDE SEQUENCE [LARGE SCALE GENOMIC DNA]</scope>
    <source>
        <strain evidence="1">RSMAS</strain>
        <tissue evidence="1">Whole animal</tissue>
    </source>
</reference>
<evidence type="ECO:0000313" key="2">
    <source>
        <dbReference type="Proteomes" id="UP000275408"/>
    </source>
</evidence>
<gene>
    <name evidence="1" type="ORF">pdam_00024363</name>
</gene>
<organism evidence="1 2">
    <name type="scientific">Pocillopora damicornis</name>
    <name type="common">Cauliflower coral</name>
    <name type="synonym">Millepora damicornis</name>
    <dbReference type="NCBI Taxonomy" id="46731"/>
    <lineage>
        <taxon>Eukaryota</taxon>
        <taxon>Metazoa</taxon>
        <taxon>Cnidaria</taxon>
        <taxon>Anthozoa</taxon>
        <taxon>Hexacorallia</taxon>
        <taxon>Scleractinia</taxon>
        <taxon>Astrocoeniina</taxon>
        <taxon>Pocilloporidae</taxon>
        <taxon>Pocillopora</taxon>
    </lineage>
</organism>
<sequence length="107" mass="12164">MATTQSGLDSRTWKRGWKGLRKVNNKEMMVSSSSSLAENNIIPTEELKFWLRCCDYSLKGLETKAVQEYITSGQDKMIVDLDPDTKGKTRLLTFQPNAPLKLQPQNI</sequence>
<name>A0A3M6TX61_POCDA</name>
<dbReference type="EMBL" id="RCHS01002760">
    <property type="protein sequence ID" value="RMX45849.1"/>
    <property type="molecule type" value="Genomic_DNA"/>
</dbReference>
<dbReference type="AlphaFoldDB" id="A0A3M6TX61"/>
<accession>A0A3M6TX61</accession>